<organism evidence="1">
    <name type="scientific">Anguilla anguilla</name>
    <name type="common">European freshwater eel</name>
    <name type="synonym">Muraena anguilla</name>
    <dbReference type="NCBI Taxonomy" id="7936"/>
    <lineage>
        <taxon>Eukaryota</taxon>
        <taxon>Metazoa</taxon>
        <taxon>Chordata</taxon>
        <taxon>Craniata</taxon>
        <taxon>Vertebrata</taxon>
        <taxon>Euteleostomi</taxon>
        <taxon>Actinopterygii</taxon>
        <taxon>Neopterygii</taxon>
        <taxon>Teleostei</taxon>
        <taxon>Anguilliformes</taxon>
        <taxon>Anguillidae</taxon>
        <taxon>Anguilla</taxon>
    </lineage>
</organism>
<name>A0A0E9UIW5_ANGAN</name>
<sequence length="26" mass="3208">MQTLNRKRSLKLNLVQLHRLRNCLRC</sequence>
<dbReference type="AlphaFoldDB" id="A0A0E9UIW5"/>
<proteinExistence type="predicted"/>
<reference evidence="1" key="2">
    <citation type="journal article" date="2015" name="Fish Shellfish Immunol.">
        <title>Early steps in the European eel (Anguilla anguilla)-Vibrio vulnificus interaction in the gills: Role of the RtxA13 toxin.</title>
        <authorList>
            <person name="Callol A."/>
            <person name="Pajuelo D."/>
            <person name="Ebbesson L."/>
            <person name="Teles M."/>
            <person name="MacKenzie S."/>
            <person name="Amaro C."/>
        </authorList>
    </citation>
    <scope>NUCLEOTIDE SEQUENCE</scope>
</reference>
<accession>A0A0E9UIW5</accession>
<protein>
    <submittedName>
        <fullName evidence="1">Uncharacterized protein</fullName>
    </submittedName>
</protein>
<dbReference type="EMBL" id="GBXM01043362">
    <property type="protein sequence ID" value="JAH65215.1"/>
    <property type="molecule type" value="Transcribed_RNA"/>
</dbReference>
<reference evidence="1" key="1">
    <citation type="submission" date="2014-11" db="EMBL/GenBank/DDBJ databases">
        <authorList>
            <person name="Amaro Gonzalez C."/>
        </authorList>
    </citation>
    <scope>NUCLEOTIDE SEQUENCE</scope>
</reference>
<evidence type="ECO:0000313" key="1">
    <source>
        <dbReference type="EMBL" id="JAH65215.1"/>
    </source>
</evidence>